<organism evidence="2 3">
    <name type="scientific">Gloeophyllum trabeum (strain ATCC 11539 / FP-39264 / Madison 617)</name>
    <name type="common">Brown rot fungus</name>
    <dbReference type="NCBI Taxonomy" id="670483"/>
    <lineage>
        <taxon>Eukaryota</taxon>
        <taxon>Fungi</taxon>
        <taxon>Dikarya</taxon>
        <taxon>Basidiomycota</taxon>
        <taxon>Agaricomycotina</taxon>
        <taxon>Agaricomycetes</taxon>
        <taxon>Gloeophyllales</taxon>
        <taxon>Gloeophyllaceae</taxon>
        <taxon>Gloeophyllum</taxon>
    </lineage>
</organism>
<dbReference type="GeneID" id="19299974"/>
<feature type="domain" description="Prolyl 4-hydroxylase alpha subunit Fe(2+) 2OG dioxygenase" evidence="1">
    <location>
        <begin position="129"/>
        <end position="221"/>
    </location>
</feature>
<reference evidence="2 3" key="1">
    <citation type="journal article" date="2012" name="Science">
        <title>The Paleozoic origin of enzymatic lignin decomposition reconstructed from 31 fungal genomes.</title>
        <authorList>
            <person name="Floudas D."/>
            <person name="Binder M."/>
            <person name="Riley R."/>
            <person name="Barry K."/>
            <person name="Blanchette R.A."/>
            <person name="Henrissat B."/>
            <person name="Martinez A.T."/>
            <person name="Otillar R."/>
            <person name="Spatafora J.W."/>
            <person name="Yadav J.S."/>
            <person name="Aerts A."/>
            <person name="Benoit I."/>
            <person name="Boyd A."/>
            <person name="Carlson A."/>
            <person name="Copeland A."/>
            <person name="Coutinho P.M."/>
            <person name="de Vries R.P."/>
            <person name="Ferreira P."/>
            <person name="Findley K."/>
            <person name="Foster B."/>
            <person name="Gaskell J."/>
            <person name="Glotzer D."/>
            <person name="Gorecki P."/>
            <person name="Heitman J."/>
            <person name="Hesse C."/>
            <person name="Hori C."/>
            <person name="Igarashi K."/>
            <person name="Jurgens J.A."/>
            <person name="Kallen N."/>
            <person name="Kersten P."/>
            <person name="Kohler A."/>
            <person name="Kuees U."/>
            <person name="Kumar T.K.A."/>
            <person name="Kuo A."/>
            <person name="LaButti K."/>
            <person name="Larrondo L.F."/>
            <person name="Lindquist E."/>
            <person name="Ling A."/>
            <person name="Lombard V."/>
            <person name="Lucas S."/>
            <person name="Lundell T."/>
            <person name="Martin R."/>
            <person name="McLaughlin D.J."/>
            <person name="Morgenstern I."/>
            <person name="Morin E."/>
            <person name="Murat C."/>
            <person name="Nagy L.G."/>
            <person name="Nolan M."/>
            <person name="Ohm R.A."/>
            <person name="Patyshakuliyeva A."/>
            <person name="Rokas A."/>
            <person name="Ruiz-Duenas F.J."/>
            <person name="Sabat G."/>
            <person name="Salamov A."/>
            <person name="Samejima M."/>
            <person name="Schmutz J."/>
            <person name="Slot J.C."/>
            <person name="St John F."/>
            <person name="Stenlid J."/>
            <person name="Sun H."/>
            <person name="Sun S."/>
            <person name="Syed K."/>
            <person name="Tsang A."/>
            <person name="Wiebenga A."/>
            <person name="Young D."/>
            <person name="Pisabarro A."/>
            <person name="Eastwood D.C."/>
            <person name="Martin F."/>
            <person name="Cullen D."/>
            <person name="Grigoriev I.V."/>
            <person name="Hibbett D.S."/>
        </authorList>
    </citation>
    <scope>NUCLEOTIDE SEQUENCE [LARGE SCALE GENOMIC DNA]</scope>
    <source>
        <strain evidence="2 3">ATCC 11539</strain>
    </source>
</reference>
<dbReference type="eggNOG" id="ENOG502S0B1">
    <property type="taxonomic scope" value="Eukaryota"/>
</dbReference>
<dbReference type="OrthoDB" id="27483at2759"/>
<proteinExistence type="predicted"/>
<evidence type="ECO:0000313" key="3">
    <source>
        <dbReference type="Proteomes" id="UP000030669"/>
    </source>
</evidence>
<accession>S7QHH5</accession>
<name>S7QHH5_GLOTA</name>
<evidence type="ECO:0000313" key="2">
    <source>
        <dbReference type="EMBL" id="EPQ58703.1"/>
    </source>
</evidence>
<dbReference type="Gene3D" id="2.60.120.620">
    <property type="entry name" value="q2cbj1_9rhob like domain"/>
    <property type="match status" value="1"/>
</dbReference>
<dbReference type="Pfam" id="PF13640">
    <property type="entry name" value="2OG-FeII_Oxy_3"/>
    <property type="match status" value="1"/>
</dbReference>
<dbReference type="AlphaFoldDB" id="S7QHH5"/>
<protein>
    <recommendedName>
        <fullName evidence="1">Prolyl 4-hydroxylase alpha subunit Fe(2+) 2OG dioxygenase domain-containing protein</fullName>
    </recommendedName>
</protein>
<dbReference type="OMA" id="RTMCTES"/>
<gene>
    <name evidence="2" type="ORF">GLOTRDRAFT_115016</name>
</gene>
<evidence type="ECO:0000259" key="1">
    <source>
        <dbReference type="Pfam" id="PF13640"/>
    </source>
</evidence>
<dbReference type="KEGG" id="gtr:GLOTRDRAFT_115016"/>
<keyword evidence="3" id="KW-1185">Reference proteome</keyword>
<dbReference type="PANTHER" id="PTHR33099:SF14">
    <property type="entry name" value="PROLYL 4-HYDROXYLASE ALPHA SUBUNIT FE(2+) 2OG DIOXYGENASE DOMAIN-CONTAINING PROTEIN"/>
    <property type="match status" value="1"/>
</dbReference>
<dbReference type="RefSeq" id="XP_007863813.1">
    <property type="nucleotide sequence ID" value="XM_007865622.1"/>
</dbReference>
<dbReference type="PANTHER" id="PTHR33099">
    <property type="entry name" value="FE2OG DIOXYGENASE DOMAIN-CONTAINING PROTEIN"/>
    <property type="match status" value="1"/>
</dbReference>
<sequence length="466" mass="52654">MPDLSGQHLAALRSVIVDKPPYSSGVCTIASDHFQLFYRSNGKDARCIDLSTATEDEVKDLAQTCTPATFGRNNEDVFDESYRKAWKLDRSNFATNFYPLDHEAVVGALRSEILEGYDEKKPIRAELYKLNIYGPGSFFKAHKDTPRAENMFGSLVVVYPTPHVGGALILRHRGQEWKFDSGEILASHAEPRLAYAAFYGDVEHEVTPVESGYRVTLTYNLYFSSPEDTAEPEGPAVSASNALHKSKFREMLQRLLDDPTFLPDGGSLGFGLRYQYPVEQGKDEYTDMPVKSVTVAQRCLKGSDAVIWTVCRDLSLHASIKVLYIPKDDEDECNPVVMKNNFERVCTWDGAEESLHYLLLKNGARIVQSRHNEEDDATKDFDEEYYERFRREKVYWVTDWSEYNKFSDPYLAYGNESSLAFAYGNLCLIVGIGPYGERSKVSSTVKKNKGEVSAGQWGKAKRLRMG</sequence>
<dbReference type="InterPro" id="IPR044862">
    <property type="entry name" value="Pro_4_hyd_alph_FE2OG_OXY"/>
</dbReference>
<dbReference type="HOGENOM" id="CLU_019613_2_1_1"/>
<dbReference type="EMBL" id="KB469298">
    <property type="protein sequence ID" value="EPQ58703.1"/>
    <property type="molecule type" value="Genomic_DNA"/>
</dbReference>
<dbReference type="Proteomes" id="UP000030669">
    <property type="component" value="Unassembled WGS sequence"/>
</dbReference>